<protein>
    <submittedName>
        <fullName evidence="2">Uncharacterized protein</fullName>
    </submittedName>
</protein>
<keyword evidence="3" id="KW-1185">Reference proteome</keyword>
<gene>
    <name evidence="2" type="ORF">MRATA1EN1_LOCUS23827</name>
</gene>
<feature type="region of interest" description="Disordered" evidence="1">
    <location>
        <begin position="65"/>
        <end position="97"/>
    </location>
</feature>
<evidence type="ECO:0000313" key="2">
    <source>
        <dbReference type="EMBL" id="CAI9174865.1"/>
    </source>
</evidence>
<dbReference type="Proteomes" id="UP001176941">
    <property type="component" value="Chromosome 4"/>
</dbReference>
<name>A0ABN8ZLT0_RANTA</name>
<feature type="compositionally biased region" description="Low complexity" evidence="1">
    <location>
        <begin position="71"/>
        <end position="83"/>
    </location>
</feature>
<evidence type="ECO:0000256" key="1">
    <source>
        <dbReference type="SAM" id="MobiDB-lite"/>
    </source>
</evidence>
<accession>A0ABN8ZLT0</accession>
<sequence>MHKIAGFGAVGENSPYQDPQPHPRRGLNLTVTPGGDRACHTLPCQALGQGNWTDRIRPQPNQCWLEPEAWSPGAPASSPRGSPTFEERPSGPLKLSEFPLGAHSSGLKILYLERDRIY</sequence>
<dbReference type="EMBL" id="OX459940">
    <property type="protein sequence ID" value="CAI9174865.1"/>
    <property type="molecule type" value="Genomic_DNA"/>
</dbReference>
<evidence type="ECO:0000313" key="3">
    <source>
        <dbReference type="Proteomes" id="UP001176941"/>
    </source>
</evidence>
<feature type="region of interest" description="Disordered" evidence="1">
    <location>
        <begin position="1"/>
        <end position="32"/>
    </location>
</feature>
<proteinExistence type="predicted"/>
<organism evidence="2 3">
    <name type="scientific">Rangifer tarandus platyrhynchus</name>
    <name type="common">Svalbard reindeer</name>
    <dbReference type="NCBI Taxonomy" id="3082113"/>
    <lineage>
        <taxon>Eukaryota</taxon>
        <taxon>Metazoa</taxon>
        <taxon>Chordata</taxon>
        <taxon>Craniata</taxon>
        <taxon>Vertebrata</taxon>
        <taxon>Euteleostomi</taxon>
        <taxon>Mammalia</taxon>
        <taxon>Eutheria</taxon>
        <taxon>Laurasiatheria</taxon>
        <taxon>Artiodactyla</taxon>
        <taxon>Ruminantia</taxon>
        <taxon>Pecora</taxon>
        <taxon>Cervidae</taxon>
        <taxon>Odocoileinae</taxon>
        <taxon>Rangifer</taxon>
    </lineage>
</organism>
<reference evidence="2" key="1">
    <citation type="submission" date="2023-04" db="EMBL/GenBank/DDBJ databases">
        <authorList>
            <consortium name="ELIXIR-Norway"/>
        </authorList>
    </citation>
    <scope>NUCLEOTIDE SEQUENCE [LARGE SCALE GENOMIC DNA]</scope>
</reference>